<protein>
    <submittedName>
        <fullName evidence="1">Sugar-phosphatase</fullName>
        <ecNumber evidence="1">3.1.3.23</ecNumber>
    </submittedName>
</protein>
<dbReference type="EMBL" id="JACIDS010000005">
    <property type="protein sequence ID" value="MBB3933005.1"/>
    <property type="molecule type" value="Genomic_DNA"/>
</dbReference>
<evidence type="ECO:0000313" key="2">
    <source>
        <dbReference type="Proteomes" id="UP000553963"/>
    </source>
</evidence>
<dbReference type="InterPro" id="IPR023198">
    <property type="entry name" value="PGP-like_dom2"/>
</dbReference>
<dbReference type="PANTHER" id="PTHR43481:SF4">
    <property type="entry name" value="GLYCEROL-1-PHOSPHATE PHOSPHOHYDROLASE 1-RELATED"/>
    <property type="match status" value="1"/>
</dbReference>
<proteinExistence type="predicted"/>
<dbReference type="SFLD" id="SFLDG01129">
    <property type="entry name" value="C1.5:_HAD__Beta-PGM__Phosphata"/>
    <property type="match status" value="1"/>
</dbReference>
<evidence type="ECO:0000313" key="1">
    <source>
        <dbReference type="EMBL" id="MBB3933005.1"/>
    </source>
</evidence>
<dbReference type="AlphaFoldDB" id="A0A840AX45"/>
<reference evidence="1 2" key="1">
    <citation type="submission" date="2020-08" db="EMBL/GenBank/DDBJ databases">
        <title>Genomic Encyclopedia of Type Strains, Phase IV (KMG-IV): sequencing the most valuable type-strain genomes for metagenomic binning, comparative biology and taxonomic classification.</title>
        <authorList>
            <person name="Goeker M."/>
        </authorList>
    </citation>
    <scope>NUCLEOTIDE SEQUENCE [LARGE SCALE GENOMIC DNA]</scope>
    <source>
        <strain evidence="1 2">DSM 25966</strain>
    </source>
</reference>
<dbReference type="Pfam" id="PF00702">
    <property type="entry name" value="Hydrolase"/>
    <property type="match status" value="1"/>
</dbReference>
<accession>A0A840AX45</accession>
<dbReference type="InterPro" id="IPR023214">
    <property type="entry name" value="HAD_sf"/>
</dbReference>
<gene>
    <name evidence="1" type="ORF">GGR25_004069</name>
</gene>
<keyword evidence="1" id="KW-0378">Hydrolase</keyword>
<dbReference type="InterPro" id="IPR051806">
    <property type="entry name" value="HAD-like_SPP"/>
</dbReference>
<keyword evidence="2" id="KW-1185">Reference proteome</keyword>
<comment type="caution">
    <text evidence="1">The sequence shown here is derived from an EMBL/GenBank/DDBJ whole genome shotgun (WGS) entry which is preliminary data.</text>
</comment>
<dbReference type="Gene3D" id="3.40.50.1000">
    <property type="entry name" value="HAD superfamily/HAD-like"/>
    <property type="match status" value="1"/>
</dbReference>
<name>A0A840AX45_9HYPH</name>
<dbReference type="Gene3D" id="1.10.150.240">
    <property type="entry name" value="Putative phosphatase, domain 2"/>
    <property type="match status" value="1"/>
</dbReference>
<dbReference type="EC" id="3.1.3.23" evidence="1"/>
<dbReference type="InterPro" id="IPR006439">
    <property type="entry name" value="HAD-SF_hydro_IA"/>
</dbReference>
<dbReference type="SUPFAM" id="SSF56784">
    <property type="entry name" value="HAD-like"/>
    <property type="match status" value="1"/>
</dbReference>
<dbReference type="RefSeq" id="WP_183400659.1">
    <property type="nucleotide sequence ID" value="NZ_JACIDS010000005.1"/>
</dbReference>
<organism evidence="1 2">
    <name type="scientific">Kaistia hirudinis</name>
    <dbReference type="NCBI Taxonomy" id="1293440"/>
    <lineage>
        <taxon>Bacteria</taxon>
        <taxon>Pseudomonadati</taxon>
        <taxon>Pseudomonadota</taxon>
        <taxon>Alphaproteobacteria</taxon>
        <taxon>Hyphomicrobiales</taxon>
        <taxon>Kaistiaceae</taxon>
        <taxon>Kaistia</taxon>
    </lineage>
</organism>
<dbReference type="Proteomes" id="UP000553963">
    <property type="component" value="Unassembled WGS sequence"/>
</dbReference>
<dbReference type="NCBIfam" id="TIGR01509">
    <property type="entry name" value="HAD-SF-IA-v3"/>
    <property type="match status" value="1"/>
</dbReference>
<sequence>MSLVEVFPGRSFSAFLFDMDGTILTSLVAAERVWIRWAERHGVDVAMLLATLHGKRSIDTVRALNLPGIDAEAEAAAITQAEIEDVDGIEAIPGVAPFLEALPRERWAIVTSAPRALAARRIEAAGLPLPGLMIASEDVERGKPAPDPYLLAAARFGVAPESCLVFEDAPAGIAAAENAGAPVVVITATHATMTHGGAAETPHPRFADYHGLTGRPLPGGLGLFEGR</sequence>
<dbReference type="PROSITE" id="PS01228">
    <property type="entry name" value="COF_1"/>
    <property type="match status" value="1"/>
</dbReference>
<dbReference type="InterPro" id="IPR036412">
    <property type="entry name" value="HAD-like_sf"/>
</dbReference>
<dbReference type="PANTHER" id="PTHR43481">
    <property type="entry name" value="FRUCTOSE-1-PHOSPHATE PHOSPHATASE"/>
    <property type="match status" value="1"/>
</dbReference>
<dbReference type="GO" id="GO:0050308">
    <property type="term" value="F:sugar-phosphatase activity"/>
    <property type="evidence" value="ECO:0007669"/>
    <property type="project" value="UniProtKB-EC"/>
</dbReference>
<dbReference type="SFLD" id="SFLDS00003">
    <property type="entry name" value="Haloacid_Dehalogenase"/>
    <property type="match status" value="1"/>
</dbReference>